<dbReference type="Pfam" id="PF00076">
    <property type="entry name" value="RRM_1"/>
    <property type="match status" value="1"/>
</dbReference>
<keyword evidence="3" id="KW-0677">Repeat</keyword>
<gene>
    <name evidence="8" type="ORF">O3M35_011917</name>
</gene>
<dbReference type="SUPFAM" id="SSF54928">
    <property type="entry name" value="RNA-binding domain, RBD"/>
    <property type="match status" value="1"/>
</dbReference>
<dbReference type="AlphaFoldDB" id="A0AAW1CZU8"/>
<comment type="similarity">
    <text evidence="1">Belongs to the HTATSF1 family.</text>
</comment>
<proteinExistence type="inferred from homology"/>
<evidence type="ECO:0000256" key="1">
    <source>
        <dbReference type="ARBA" id="ARBA00007747"/>
    </source>
</evidence>
<dbReference type="InterPro" id="IPR000504">
    <property type="entry name" value="RRM_dom"/>
</dbReference>
<evidence type="ECO:0000256" key="3">
    <source>
        <dbReference type="ARBA" id="ARBA00022737"/>
    </source>
</evidence>
<dbReference type="PANTHER" id="PTHR15608:SF0">
    <property type="entry name" value="HIV TAT-SPECIFIC FACTOR 1"/>
    <property type="match status" value="1"/>
</dbReference>
<evidence type="ECO:0000313" key="8">
    <source>
        <dbReference type="EMBL" id="KAK9503318.1"/>
    </source>
</evidence>
<evidence type="ECO:0000256" key="2">
    <source>
        <dbReference type="ARBA" id="ARBA00022664"/>
    </source>
</evidence>
<keyword evidence="9" id="KW-1185">Reference proteome</keyword>
<organism evidence="8 9">
    <name type="scientific">Rhynocoris fuscipes</name>
    <dbReference type="NCBI Taxonomy" id="488301"/>
    <lineage>
        <taxon>Eukaryota</taxon>
        <taxon>Metazoa</taxon>
        <taxon>Ecdysozoa</taxon>
        <taxon>Arthropoda</taxon>
        <taxon>Hexapoda</taxon>
        <taxon>Insecta</taxon>
        <taxon>Pterygota</taxon>
        <taxon>Neoptera</taxon>
        <taxon>Paraneoptera</taxon>
        <taxon>Hemiptera</taxon>
        <taxon>Heteroptera</taxon>
        <taxon>Panheteroptera</taxon>
        <taxon>Cimicomorpha</taxon>
        <taxon>Reduviidae</taxon>
        <taxon>Harpactorinae</taxon>
        <taxon>Harpactorini</taxon>
        <taxon>Rhynocoris</taxon>
    </lineage>
</organism>
<feature type="region of interest" description="Disordered" evidence="6">
    <location>
        <begin position="159"/>
        <end position="207"/>
    </location>
</feature>
<dbReference type="CDD" id="cd12282">
    <property type="entry name" value="RRM2_TatSF1_like"/>
    <property type="match status" value="1"/>
</dbReference>
<evidence type="ECO:0000256" key="5">
    <source>
        <dbReference type="ARBA" id="ARBA00023187"/>
    </source>
</evidence>
<dbReference type="GO" id="GO:0005686">
    <property type="term" value="C:U2 snRNP"/>
    <property type="evidence" value="ECO:0007669"/>
    <property type="project" value="TreeGrafter"/>
</dbReference>
<evidence type="ECO:0000256" key="6">
    <source>
        <dbReference type="SAM" id="MobiDB-lite"/>
    </source>
</evidence>
<dbReference type="GO" id="GO:0005684">
    <property type="term" value="C:U2-type spliceosomal complex"/>
    <property type="evidence" value="ECO:0007669"/>
    <property type="project" value="TreeGrafter"/>
</dbReference>
<evidence type="ECO:0000256" key="4">
    <source>
        <dbReference type="ARBA" id="ARBA00022884"/>
    </source>
</evidence>
<accession>A0AAW1CZU8</accession>
<keyword evidence="4" id="KW-0694">RNA-binding</keyword>
<dbReference type="Proteomes" id="UP001461498">
    <property type="component" value="Unassembled WGS sequence"/>
</dbReference>
<dbReference type="FunFam" id="3.30.70.330:FF:000105">
    <property type="entry name" value="HIV Tat-specific factor 1 homolog"/>
    <property type="match status" value="1"/>
</dbReference>
<dbReference type="EMBL" id="JAPXFL010000008">
    <property type="protein sequence ID" value="KAK9503318.1"/>
    <property type="molecule type" value="Genomic_DNA"/>
</dbReference>
<feature type="domain" description="RRM" evidence="7">
    <location>
        <begin position="71"/>
        <end position="125"/>
    </location>
</feature>
<sequence length="207" mass="23932">MKGSSYDPTLKPRKKRRKDKEKIKKMQEKLFDWRPDKLRGERAKHERIVIIKNLFDPSIFDNDVGLILEYQQDIRDECIKCGDVRKVTIYDRHPEGVAQVIFKEAEAADACVQLLNNRWFGQRRISAETWDGKTKYKIIETEEEKEARLKKWEKFLKDSEKSQEDAEEMGSDQNDRGGGEGGEATAGSDSDETRSSAGSHDETDDED</sequence>
<dbReference type="GO" id="GO:0003723">
    <property type="term" value="F:RNA binding"/>
    <property type="evidence" value="ECO:0007669"/>
    <property type="project" value="UniProtKB-KW"/>
</dbReference>
<feature type="region of interest" description="Disordered" evidence="6">
    <location>
        <begin position="1"/>
        <end position="26"/>
    </location>
</feature>
<keyword evidence="5" id="KW-0508">mRNA splicing</keyword>
<dbReference type="GO" id="GO:0000398">
    <property type="term" value="P:mRNA splicing, via spliceosome"/>
    <property type="evidence" value="ECO:0007669"/>
    <property type="project" value="UniProtKB-ARBA"/>
</dbReference>
<comment type="caution">
    <text evidence="8">The sequence shown here is derived from an EMBL/GenBank/DDBJ whole genome shotgun (WGS) entry which is preliminary data.</text>
</comment>
<name>A0AAW1CZU8_9HEMI</name>
<protein>
    <recommendedName>
        <fullName evidence="7">RRM domain-containing protein</fullName>
    </recommendedName>
</protein>
<reference evidence="8 9" key="1">
    <citation type="submission" date="2022-12" db="EMBL/GenBank/DDBJ databases">
        <title>Chromosome-level genome assembly of true bugs.</title>
        <authorList>
            <person name="Ma L."/>
            <person name="Li H."/>
        </authorList>
    </citation>
    <scope>NUCLEOTIDE SEQUENCE [LARGE SCALE GENOMIC DNA]</scope>
    <source>
        <strain evidence="8">Lab_2022b</strain>
    </source>
</reference>
<keyword evidence="2" id="KW-0507">mRNA processing</keyword>
<dbReference type="Gene3D" id="3.30.70.330">
    <property type="match status" value="1"/>
</dbReference>
<dbReference type="PANTHER" id="PTHR15608">
    <property type="entry name" value="SPLICING FACTOR U2AF-ASSOCIATED PROTEIN 2"/>
    <property type="match status" value="1"/>
</dbReference>
<dbReference type="InterPro" id="IPR034393">
    <property type="entry name" value="TatSF1-like"/>
</dbReference>
<evidence type="ECO:0000313" key="9">
    <source>
        <dbReference type="Proteomes" id="UP001461498"/>
    </source>
</evidence>
<dbReference type="InterPro" id="IPR035979">
    <property type="entry name" value="RBD_domain_sf"/>
</dbReference>
<evidence type="ECO:0000259" key="7">
    <source>
        <dbReference type="Pfam" id="PF00076"/>
    </source>
</evidence>
<dbReference type="InterPro" id="IPR012677">
    <property type="entry name" value="Nucleotide-bd_a/b_plait_sf"/>
</dbReference>